<evidence type="ECO:0000256" key="8">
    <source>
        <dbReference type="ARBA" id="ARBA00023136"/>
    </source>
</evidence>
<comment type="subcellular location">
    <subcellularLocation>
        <location evidence="1 10">Cell membrane</location>
        <topology evidence="1 10">Multi-pass membrane protein</topology>
    </subcellularLocation>
</comment>
<gene>
    <name evidence="12" type="ORF">FB561_5868</name>
</gene>
<keyword evidence="13" id="KW-1185">Reference proteome</keyword>
<evidence type="ECO:0000259" key="11">
    <source>
        <dbReference type="PROSITE" id="PS50928"/>
    </source>
</evidence>
<accession>A0A561C0P8</accession>
<dbReference type="InterPro" id="IPR000515">
    <property type="entry name" value="MetI-like"/>
</dbReference>
<dbReference type="InterPro" id="IPR050366">
    <property type="entry name" value="BP-dependent_transpt_permease"/>
</dbReference>
<dbReference type="PANTHER" id="PTHR43386">
    <property type="entry name" value="OLIGOPEPTIDE TRANSPORT SYSTEM PERMEASE PROTEIN APPC"/>
    <property type="match status" value="1"/>
</dbReference>
<dbReference type="RefSeq" id="WP_238335112.1">
    <property type="nucleotide sequence ID" value="NZ_VIVK01000001.1"/>
</dbReference>
<dbReference type="GO" id="GO:0055085">
    <property type="term" value="P:transmembrane transport"/>
    <property type="evidence" value="ECO:0007669"/>
    <property type="project" value="InterPro"/>
</dbReference>
<reference evidence="12 13" key="1">
    <citation type="submission" date="2019-06" db="EMBL/GenBank/DDBJ databases">
        <title>Sequencing the genomes of 1000 actinobacteria strains.</title>
        <authorList>
            <person name="Klenk H.-P."/>
        </authorList>
    </citation>
    <scope>NUCLEOTIDE SEQUENCE [LARGE SCALE GENOMIC DNA]</scope>
    <source>
        <strain evidence="12 13">DSM 24683</strain>
    </source>
</reference>
<evidence type="ECO:0000313" key="13">
    <source>
        <dbReference type="Proteomes" id="UP000318380"/>
    </source>
</evidence>
<feature type="transmembrane region" description="Helical" evidence="10">
    <location>
        <begin position="236"/>
        <end position="257"/>
    </location>
</feature>
<evidence type="ECO:0000256" key="4">
    <source>
        <dbReference type="ARBA" id="ARBA00022692"/>
    </source>
</evidence>
<feature type="transmembrane region" description="Helical" evidence="10">
    <location>
        <begin position="118"/>
        <end position="143"/>
    </location>
</feature>
<evidence type="ECO:0000256" key="2">
    <source>
        <dbReference type="ARBA" id="ARBA00022448"/>
    </source>
</evidence>
<dbReference type="Pfam" id="PF00528">
    <property type="entry name" value="BPD_transp_1"/>
    <property type="match status" value="1"/>
</dbReference>
<keyword evidence="8 10" id="KW-0472">Membrane</keyword>
<name>A0A561C0P8_9ACTN</name>
<dbReference type="GO" id="GO:0015833">
    <property type="term" value="P:peptide transport"/>
    <property type="evidence" value="ECO:0007669"/>
    <property type="project" value="UniProtKB-KW"/>
</dbReference>
<organism evidence="12 13">
    <name type="scientific">Kribbella amoyensis</name>
    <dbReference type="NCBI Taxonomy" id="996641"/>
    <lineage>
        <taxon>Bacteria</taxon>
        <taxon>Bacillati</taxon>
        <taxon>Actinomycetota</taxon>
        <taxon>Actinomycetes</taxon>
        <taxon>Propionibacteriales</taxon>
        <taxon>Kribbellaceae</taxon>
        <taxon>Kribbella</taxon>
    </lineage>
</organism>
<dbReference type="GO" id="GO:0005886">
    <property type="term" value="C:plasma membrane"/>
    <property type="evidence" value="ECO:0007669"/>
    <property type="project" value="UniProtKB-SubCell"/>
</dbReference>
<evidence type="ECO:0000313" key="12">
    <source>
        <dbReference type="EMBL" id="TWD84674.1"/>
    </source>
</evidence>
<evidence type="ECO:0000256" key="5">
    <source>
        <dbReference type="ARBA" id="ARBA00022856"/>
    </source>
</evidence>
<dbReference type="Pfam" id="PF12911">
    <property type="entry name" value="OppC_N"/>
    <property type="match status" value="1"/>
</dbReference>
<evidence type="ECO:0000256" key="3">
    <source>
        <dbReference type="ARBA" id="ARBA00022475"/>
    </source>
</evidence>
<proteinExistence type="inferred from homology"/>
<feature type="domain" description="ABC transmembrane type-1" evidence="11">
    <location>
        <begin position="115"/>
        <end position="304"/>
    </location>
</feature>
<dbReference type="PANTHER" id="PTHR43386:SF24">
    <property type="entry name" value="OLIGOPEPTIDE TRANSPORT SYSTEM PERMEASE PROTEIN AMID"/>
    <property type="match status" value="1"/>
</dbReference>
<dbReference type="Gene3D" id="1.10.3720.10">
    <property type="entry name" value="MetI-like"/>
    <property type="match status" value="1"/>
</dbReference>
<evidence type="ECO:0000256" key="7">
    <source>
        <dbReference type="ARBA" id="ARBA00022989"/>
    </source>
</evidence>
<keyword evidence="3" id="KW-1003">Cell membrane</keyword>
<sequence>MGLITDIENRETVEVVAAGLENDQPIAAQSGAGAARARGPWARAWSRFRRHRLAFGSLIFAVLLCVTAIAAPLIAPYGYGETDIANKLVGPGTGGHLLGTDLLGRDIFSRLVYGLRTALTVAFGAELTALTLALVIGLAAGYLGGRVETTLMAATDVMYAFPSYLFAVVMVTVLGRSIFALVIAIGIASWVTQARLVRAQVLALKQREYVEAARSMGAKGPTIAVRYILPNAIGPILVTTSFAIPAAIAAEAGLALLGLGVQPPTPSWGAMISEGSRYLLAAPHMLIAPAVLFALTLLAFTWIGDGVRDAFDSSGEQR</sequence>
<evidence type="ECO:0000256" key="1">
    <source>
        <dbReference type="ARBA" id="ARBA00004651"/>
    </source>
</evidence>
<comment type="caution">
    <text evidence="12">The sequence shown here is derived from an EMBL/GenBank/DDBJ whole genome shotgun (WGS) entry which is preliminary data.</text>
</comment>
<dbReference type="InterPro" id="IPR025966">
    <property type="entry name" value="OppC_N"/>
</dbReference>
<evidence type="ECO:0000256" key="10">
    <source>
        <dbReference type="RuleBase" id="RU363032"/>
    </source>
</evidence>
<dbReference type="Proteomes" id="UP000318380">
    <property type="component" value="Unassembled WGS sequence"/>
</dbReference>
<dbReference type="PROSITE" id="PS50928">
    <property type="entry name" value="ABC_TM1"/>
    <property type="match status" value="1"/>
</dbReference>
<feature type="transmembrane region" description="Helical" evidence="10">
    <location>
        <begin position="53"/>
        <end position="75"/>
    </location>
</feature>
<feature type="transmembrane region" description="Helical" evidence="10">
    <location>
        <begin position="278"/>
        <end position="303"/>
    </location>
</feature>
<keyword evidence="2 10" id="KW-0813">Transport</keyword>
<dbReference type="AlphaFoldDB" id="A0A561C0P8"/>
<keyword evidence="4 10" id="KW-0812">Transmembrane</keyword>
<comment type="similarity">
    <text evidence="9">Belongs to the binding-protein-dependent transport system permease family. OppBC subfamily.</text>
</comment>
<dbReference type="InterPro" id="IPR035906">
    <property type="entry name" value="MetI-like_sf"/>
</dbReference>
<dbReference type="GO" id="GO:0015031">
    <property type="term" value="P:protein transport"/>
    <property type="evidence" value="ECO:0007669"/>
    <property type="project" value="UniProtKB-KW"/>
</dbReference>
<dbReference type="CDD" id="cd06261">
    <property type="entry name" value="TM_PBP2"/>
    <property type="match status" value="1"/>
</dbReference>
<dbReference type="EMBL" id="VIVK01000001">
    <property type="protein sequence ID" value="TWD84674.1"/>
    <property type="molecule type" value="Genomic_DNA"/>
</dbReference>
<keyword evidence="6" id="KW-0653">Protein transport</keyword>
<keyword evidence="7 10" id="KW-1133">Transmembrane helix</keyword>
<evidence type="ECO:0000256" key="9">
    <source>
        <dbReference type="ARBA" id="ARBA00024202"/>
    </source>
</evidence>
<keyword evidence="5" id="KW-0571">Peptide transport</keyword>
<dbReference type="SUPFAM" id="SSF161098">
    <property type="entry name" value="MetI-like"/>
    <property type="match status" value="1"/>
</dbReference>
<evidence type="ECO:0000256" key="6">
    <source>
        <dbReference type="ARBA" id="ARBA00022927"/>
    </source>
</evidence>
<protein>
    <submittedName>
        <fullName evidence="12">Peptide/nickel transport system permease protein/oligopeptide transport system permease protein</fullName>
    </submittedName>
</protein>
<feature type="transmembrane region" description="Helical" evidence="10">
    <location>
        <begin position="164"/>
        <end position="191"/>
    </location>
</feature>